<dbReference type="SUPFAM" id="SSF52038">
    <property type="entry name" value="Barstar-related"/>
    <property type="match status" value="1"/>
</dbReference>
<dbReference type="Proteomes" id="UP000612680">
    <property type="component" value="Chromosome"/>
</dbReference>
<dbReference type="Gene3D" id="3.30.370.10">
    <property type="entry name" value="Barstar-like"/>
    <property type="match status" value="1"/>
</dbReference>
<comment type="similarity">
    <text evidence="1">Belongs to the barstar family.</text>
</comment>
<keyword evidence="4" id="KW-1185">Reference proteome</keyword>
<dbReference type="RefSeq" id="WP_204660969.1">
    <property type="nucleotide sequence ID" value="NZ_CP056775.1"/>
</dbReference>
<proteinExistence type="inferred from homology"/>
<evidence type="ECO:0000259" key="2">
    <source>
        <dbReference type="Pfam" id="PF01337"/>
    </source>
</evidence>
<dbReference type="EMBL" id="CP056775">
    <property type="protein sequence ID" value="QRR00208.1"/>
    <property type="molecule type" value="Genomic_DNA"/>
</dbReference>
<gene>
    <name evidence="3" type="ORF">HWI92_04460</name>
</gene>
<organism evidence="3 4">
    <name type="scientific">Dyadobacter sandarakinus</name>
    <dbReference type="NCBI Taxonomy" id="2747268"/>
    <lineage>
        <taxon>Bacteria</taxon>
        <taxon>Pseudomonadati</taxon>
        <taxon>Bacteroidota</taxon>
        <taxon>Cytophagia</taxon>
        <taxon>Cytophagales</taxon>
        <taxon>Spirosomataceae</taxon>
        <taxon>Dyadobacter</taxon>
    </lineage>
</organism>
<reference evidence="3 4" key="1">
    <citation type="submission" date="2020-06" db="EMBL/GenBank/DDBJ databases">
        <title>Dyadobacter sandarakinus sp. nov., isolated from the soil of the Arctic Yellow River Station.</title>
        <authorList>
            <person name="Zhang Y."/>
            <person name="Peng F."/>
        </authorList>
    </citation>
    <scope>NUCLEOTIDE SEQUENCE [LARGE SCALE GENOMIC DNA]</scope>
    <source>
        <strain evidence="3 4">Q3-56</strain>
    </source>
</reference>
<dbReference type="InterPro" id="IPR000468">
    <property type="entry name" value="Barstar"/>
</dbReference>
<evidence type="ECO:0000313" key="3">
    <source>
        <dbReference type="EMBL" id="QRR00208.1"/>
    </source>
</evidence>
<evidence type="ECO:0000256" key="1">
    <source>
        <dbReference type="ARBA" id="ARBA00006845"/>
    </source>
</evidence>
<feature type="domain" description="Barstar (barnase inhibitor)" evidence="2">
    <location>
        <begin position="4"/>
        <end position="77"/>
    </location>
</feature>
<evidence type="ECO:0000313" key="4">
    <source>
        <dbReference type="Proteomes" id="UP000612680"/>
    </source>
</evidence>
<dbReference type="InterPro" id="IPR035905">
    <property type="entry name" value="Barstar-like_sf"/>
</dbReference>
<sequence>MKKQITLDGNRIEDISSFYDEINRVFMHSETWKIGQSLDAFHDLLYGGYGELVNSEPMELHWTNLDKSRQVLGHAATRAYYMEKLAPGSPYNKALFYEKLAALEAGQGETYFDLVLSIIAEHPNIALRAG</sequence>
<dbReference type="Pfam" id="PF01337">
    <property type="entry name" value="Barstar"/>
    <property type="match status" value="1"/>
</dbReference>
<accession>A0ABX7I3A0</accession>
<protein>
    <submittedName>
        <fullName evidence="3">Barstar family protein</fullName>
    </submittedName>
</protein>
<name>A0ABX7I3A0_9BACT</name>